<name>D2A5B7_TRICA</name>
<dbReference type="AlphaFoldDB" id="D2A5B7"/>
<keyword evidence="2" id="KW-1185">Reference proteome</keyword>
<dbReference type="HOGENOM" id="CLU_2280978_0_0_1"/>
<proteinExistence type="predicted"/>
<sequence>MTSNPGLLGVRDGHQAVKIGEIFGEKGQSLVVKPHKGQITLIALMTNVLEHGRGTLYFNHHQLVTSSFISLQRSRLEERRSINKLCLFKDVLYIEFCISRWC</sequence>
<dbReference type="EMBL" id="KQ971345">
    <property type="protein sequence ID" value="EFA05343.1"/>
    <property type="molecule type" value="Genomic_DNA"/>
</dbReference>
<protein>
    <submittedName>
        <fullName evidence="1">Uncharacterized protein</fullName>
    </submittedName>
</protein>
<evidence type="ECO:0000313" key="1">
    <source>
        <dbReference type="EMBL" id="EFA05343.1"/>
    </source>
</evidence>
<gene>
    <name evidence="1" type="primary">GLEAN_15507</name>
    <name evidence="1" type="ORF">TcasGA2_TC015507</name>
</gene>
<reference evidence="1 2" key="2">
    <citation type="journal article" date="2010" name="Nucleic Acids Res.">
        <title>BeetleBase in 2010: revisions to provide comprehensive genomic information for Tribolium castaneum.</title>
        <authorList>
            <person name="Kim H.S."/>
            <person name="Murphy T."/>
            <person name="Xia J."/>
            <person name="Caragea D."/>
            <person name="Park Y."/>
            <person name="Beeman R.W."/>
            <person name="Lorenzen M.D."/>
            <person name="Butcher S."/>
            <person name="Manak J.R."/>
            <person name="Brown S.J."/>
        </authorList>
    </citation>
    <scope>GENOME REANNOTATION</scope>
    <source>
        <strain evidence="1 2">Georgia GA2</strain>
    </source>
</reference>
<accession>D2A5B7</accession>
<evidence type="ECO:0000313" key="2">
    <source>
        <dbReference type="Proteomes" id="UP000007266"/>
    </source>
</evidence>
<dbReference type="Proteomes" id="UP000007266">
    <property type="component" value="Linkage group 6"/>
</dbReference>
<dbReference type="InParanoid" id="D2A5B7"/>
<reference evidence="1 2" key="1">
    <citation type="journal article" date="2008" name="Nature">
        <title>The genome of the model beetle and pest Tribolium castaneum.</title>
        <authorList>
            <consortium name="Tribolium Genome Sequencing Consortium"/>
            <person name="Richards S."/>
            <person name="Gibbs R.A."/>
            <person name="Weinstock G.M."/>
            <person name="Brown S.J."/>
            <person name="Denell R."/>
            <person name="Beeman R.W."/>
            <person name="Gibbs R."/>
            <person name="Beeman R.W."/>
            <person name="Brown S.J."/>
            <person name="Bucher G."/>
            <person name="Friedrich M."/>
            <person name="Grimmelikhuijzen C.J."/>
            <person name="Klingler M."/>
            <person name="Lorenzen M."/>
            <person name="Richards S."/>
            <person name="Roth S."/>
            <person name="Schroder R."/>
            <person name="Tautz D."/>
            <person name="Zdobnov E.M."/>
            <person name="Muzny D."/>
            <person name="Gibbs R.A."/>
            <person name="Weinstock G.M."/>
            <person name="Attaway T."/>
            <person name="Bell S."/>
            <person name="Buhay C.J."/>
            <person name="Chandrabose M.N."/>
            <person name="Chavez D."/>
            <person name="Clerk-Blankenburg K.P."/>
            <person name="Cree A."/>
            <person name="Dao M."/>
            <person name="Davis C."/>
            <person name="Chacko J."/>
            <person name="Dinh H."/>
            <person name="Dugan-Rocha S."/>
            <person name="Fowler G."/>
            <person name="Garner T.T."/>
            <person name="Garnes J."/>
            <person name="Gnirke A."/>
            <person name="Hawes A."/>
            <person name="Hernandez J."/>
            <person name="Hines S."/>
            <person name="Holder M."/>
            <person name="Hume J."/>
            <person name="Jhangiani S.N."/>
            <person name="Joshi V."/>
            <person name="Khan Z.M."/>
            <person name="Jackson L."/>
            <person name="Kovar C."/>
            <person name="Kowis A."/>
            <person name="Lee S."/>
            <person name="Lewis L.R."/>
            <person name="Margolis J."/>
            <person name="Morgan M."/>
            <person name="Nazareth L.V."/>
            <person name="Nguyen N."/>
            <person name="Okwuonu G."/>
            <person name="Parker D."/>
            <person name="Richards S."/>
            <person name="Ruiz S.J."/>
            <person name="Santibanez J."/>
            <person name="Savard J."/>
            <person name="Scherer S.E."/>
            <person name="Schneider B."/>
            <person name="Sodergren E."/>
            <person name="Tautz D."/>
            <person name="Vattahil S."/>
            <person name="Villasana D."/>
            <person name="White C.S."/>
            <person name="Wright R."/>
            <person name="Park Y."/>
            <person name="Beeman R.W."/>
            <person name="Lord J."/>
            <person name="Oppert B."/>
            <person name="Lorenzen M."/>
            <person name="Brown S."/>
            <person name="Wang L."/>
            <person name="Savard J."/>
            <person name="Tautz D."/>
            <person name="Richards S."/>
            <person name="Weinstock G."/>
            <person name="Gibbs R.A."/>
            <person name="Liu Y."/>
            <person name="Worley K."/>
            <person name="Weinstock G."/>
            <person name="Elsik C.G."/>
            <person name="Reese J.T."/>
            <person name="Elhaik E."/>
            <person name="Landan G."/>
            <person name="Graur D."/>
            <person name="Arensburger P."/>
            <person name="Atkinson P."/>
            <person name="Beeman R.W."/>
            <person name="Beidler J."/>
            <person name="Brown S.J."/>
            <person name="Demuth J.P."/>
            <person name="Drury D.W."/>
            <person name="Du Y.Z."/>
            <person name="Fujiwara H."/>
            <person name="Lorenzen M."/>
            <person name="Maselli V."/>
            <person name="Osanai M."/>
            <person name="Park Y."/>
            <person name="Robertson H.M."/>
            <person name="Tu Z."/>
            <person name="Wang J.J."/>
            <person name="Wang S."/>
            <person name="Richards S."/>
            <person name="Song H."/>
            <person name="Zhang L."/>
            <person name="Sodergren E."/>
            <person name="Werner D."/>
            <person name="Stanke M."/>
            <person name="Morgenstern B."/>
            <person name="Solovyev V."/>
            <person name="Kosarev P."/>
            <person name="Brown G."/>
            <person name="Chen H.C."/>
            <person name="Ermolaeva O."/>
            <person name="Hlavina W."/>
            <person name="Kapustin Y."/>
            <person name="Kiryutin B."/>
            <person name="Kitts P."/>
            <person name="Maglott D."/>
            <person name="Pruitt K."/>
            <person name="Sapojnikov V."/>
            <person name="Souvorov A."/>
            <person name="Mackey A.J."/>
            <person name="Waterhouse R.M."/>
            <person name="Wyder S."/>
            <person name="Zdobnov E.M."/>
            <person name="Zdobnov E.M."/>
            <person name="Wyder S."/>
            <person name="Kriventseva E.V."/>
            <person name="Kadowaki T."/>
            <person name="Bork P."/>
            <person name="Aranda M."/>
            <person name="Bao R."/>
            <person name="Beermann A."/>
            <person name="Berns N."/>
            <person name="Bolognesi R."/>
            <person name="Bonneton F."/>
            <person name="Bopp D."/>
            <person name="Brown S.J."/>
            <person name="Bucher G."/>
            <person name="Butts T."/>
            <person name="Chaumot A."/>
            <person name="Denell R.E."/>
            <person name="Ferrier D.E."/>
            <person name="Friedrich M."/>
            <person name="Gordon C.M."/>
            <person name="Jindra M."/>
            <person name="Klingler M."/>
            <person name="Lan Q."/>
            <person name="Lattorff H.M."/>
            <person name="Laudet V."/>
            <person name="von Levetsow C."/>
            <person name="Liu Z."/>
            <person name="Lutz R."/>
            <person name="Lynch J.A."/>
            <person name="da Fonseca R.N."/>
            <person name="Posnien N."/>
            <person name="Reuter R."/>
            <person name="Roth S."/>
            <person name="Savard J."/>
            <person name="Schinko J.B."/>
            <person name="Schmitt C."/>
            <person name="Schoppmeier M."/>
            <person name="Schroder R."/>
            <person name="Shippy T.D."/>
            <person name="Simonnet F."/>
            <person name="Marques-Souza H."/>
            <person name="Tautz D."/>
            <person name="Tomoyasu Y."/>
            <person name="Trauner J."/>
            <person name="Van der Zee M."/>
            <person name="Vervoort M."/>
            <person name="Wittkopp N."/>
            <person name="Wimmer E.A."/>
            <person name="Yang X."/>
            <person name="Jones A.K."/>
            <person name="Sattelle D.B."/>
            <person name="Ebert P.R."/>
            <person name="Nelson D."/>
            <person name="Scott J.G."/>
            <person name="Beeman R.W."/>
            <person name="Muthukrishnan S."/>
            <person name="Kramer K.J."/>
            <person name="Arakane Y."/>
            <person name="Beeman R.W."/>
            <person name="Zhu Q."/>
            <person name="Hogenkamp D."/>
            <person name="Dixit R."/>
            <person name="Oppert B."/>
            <person name="Jiang H."/>
            <person name="Zou Z."/>
            <person name="Marshall J."/>
            <person name="Elpidina E."/>
            <person name="Vinokurov K."/>
            <person name="Oppert C."/>
            <person name="Zou Z."/>
            <person name="Evans J."/>
            <person name="Lu Z."/>
            <person name="Zhao P."/>
            <person name="Sumathipala N."/>
            <person name="Altincicek B."/>
            <person name="Vilcinskas A."/>
            <person name="Williams M."/>
            <person name="Hultmark D."/>
            <person name="Hetru C."/>
            <person name="Jiang H."/>
            <person name="Grimmelikhuijzen C.J."/>
            <person name="Hauser F."/>
            <person name="Cazzamali G."/>
            <person name="Williamson M."/>
            <person name="Park Y."/>
            <person name="Li B."/>
            <person name="Tanaka Y."/>
            <person name="Predel R."/>
            <person name="Neupert S."/>
            <person name="Schachtner J."/>
            <person name="Verleyen P."/>
            <person name="Raible F."/>
            <person name="Bork P."/>
            <person name="Friedrich M."/>
            <person name="Walden K.K."/>
            <person name="Robertson H.M."/>
            <person name="Angeli S."/>
            <person name="Foret S."/>
            <person name="Bucher G."/>
            <person name="Schuetz S."/>
            <person name="Maleszka R."/>
            <person name="Wimmer E.A."/>
            <person name="Beeman R.W."/>
            <person name="Lorenzen M."/>
            <person name="Tomoyasu Y."/>
            <person name="Miller S.C."/>
            <person name="Grossmann D."/>
            <person name="Bucher G."/>
        </authorList>
    </citation>
    <scope>NUCLEOTIDE SEQUENCE [LARGE SCALE GENOMIC DNA]</scope>
    <source>
        <strain evidence="1 2">Georgia GA2</strain>
    </source>
</reference>
<organism evidence="1 2">
    <name type="scientific">Tribolium castaneum</name>
    <name type="common">Red flour beetle</name>
    <dbReference type="NCBI Taxonomy" id="7070"/>
    <lineage>
        <taxon>Eukaryota</taxon>
        <taxon>Metazoa</taxon>
        <taxon>Ecdysozoa</taxon>
        <taxon>Arthropoda</taxon>
        <taxon>Hexapoda</taxon>
        <taxon>Insecta</taxon>
        <taxon>Pterygota</taxon>
        <taxon>Neoptera</taxon>
        <taxon>Endopterygota</taxon>
        <taxon>Coleoptera</taxon>
        <taxon>Polyphaga</taxon>
        <taxon>Cucujiformia</taxon>
        <taxon>Tenebrionidae</taxon>
        <taxon>Tenebrionidae incertae sedis</taxon>
        <taxon>Tribolium</taxon>
    </lineage>
</organism>